<keyword evidence="1" id="KW-0175">Coiled coil</keyword>
<evidence type="ECO:0000259" key="3">
    <source>
        <dbReference type="PROSITE" id="PS51140"/>
    </source>
</evidence>
<feature type="region of interest" description="Disordered" evidence="2">
    <location>
        <begin position="1"/>
        <end position="131"/>
    </location>
</feature>
<evidence type="ECO:0000313" key="4">
    <source>
        <dbReference type="EMBL" id="GFR77682.1"/>
    </source>
</evidence>
<dbReference type="EMBL" id="BMAT01008086">
    <property type="protein sequence ID" value="GFR77682.1"/>
    <property type="molecule type" value="Genomic_DNA"/>
</dbReference>
<proteinExistence type="predicted"/>
<feature type="coiled-coil region" evidence="1">
    <location>
        <begin position="228"/>
        <end position="264"/>
    </location>
</feature>
<accession>A0AAV4FWC8</accession>
<dbReference type="PANTHER" id="PTHR22529">
    <property type="entry name" value="EPITHELIAL-STROMAL INTERACTION PROTEIN 1"/>
    <property type="match status" value="1"/>
</dbReference>
<feature type="region of interest" description="Disordered" evidence="2">
    <location>
        <begin position="297"/>
        <end position="375"/>
    </location>
</feature>
<dbReference type="PROSITE" id="PS51140">
    <property type="entry name" value="CUE"/>
    <property type="match status" value="1"/>
</dbReference>
<sequence length="460" mass="51392">MSHTFTANPSRSSSTSRGRAAGRGRSRGASANTSRLSQAGAVAQPTGASVNTNRSTGIANSQGSRLGRGRSATSSMNSYAYTNNTRTGARGRGRMDFSQNQSPGQRGDLAGGQPGMNGEQQQNDPERSEQYASGFTVIPRNEKKWQQINQRIRYHQHSFTNFLPYFVFSASGFTVIPRNEKKWQQINQQAQKETAAYERYKQDQKVQSCSYVGTVGGGQLSEDQARARQAHQVRAAKFNRQMKQAEQRQAARKAEEDAIEAKRAEARRKAELNAQRQARVPPAAEVRRNREAFLAQFEMNSPGKNSSTPQQTSAETPSSNPVSVKFSPTHRREGNSNNSHAATKVTPVQASPGRIPTSATEQRSPSETDKYRFQQGHVETRPQVFQNREHPDRMKIEVKQEEEEEEEEEGEEERFSTAQEDQEVQILMSMYPDMAVEDLADLLRDMGSLERALDILDLND</sequence>
<name>A0AAV4FWC8_9GAST</name>
<dbReference type="InterPro" id="IPR026185">
    <property type="entry name" value="EPSTI1"/>
</dbReference>
<reference evidence="4 5" key="1">
    <citation type="journal article" date="2021" name="Elife">
        <title>Chloroplast acquisition without the gene transfer in kleptoplastic sea slugs, Plakobranchus ocellatus.</title>
        <authorList>
            <person name="Maeda T."/>
            <person name="Takahashi S."/>
            <person name="Yoshida T."/>
            <person name="Shimamura S."/>
            <person name="Takaki Y."/>
            <person name="Nagai Y."/>
            <person name="Toyoda A."/>
            <person name="Suzuki Y."/>
            <person name="Arimoto A."/>
            <person name="Ishii H."/>
            <person name="Satoh N."/>
            <person name="Nishiyama T."/>
            <person name="Hasebe M."/>
            <person name="Maruyama T."/>
            <person name="Minagawa J."/>
            <person name="Obokata J."/>
            <person name="Shigenobu S."/>
        </authorList>
    </citation>
    <scope>NUCLEOTIDE SEQUENCE [LARGE SCALE GENOMIC DNA]</scope>
</reference>
<dbReference type="GO" id="GO:0043130">
    <property type="term" value="F:ubiquitin binding"/>
    <property type="evidence" value="ECO:0007669"/>
    <property type="project" value="InterPro"/>
</dbReference>
<organism evidence="4 5">
    <name type="scientific">Elysia marginata</name>
    <dbReference type="NCBI Taxonomy" id="1093978"/>
    <lineage>
        <taxon>Eukaryota</taxon>
        <taxon>Metazoa</taxon>
        <taxon>Spiralia</taxon>
        <taxon>Lophotrochozoa</taxon>
        <taxon>Mollusca</taxon>
        <taxon>Gastropoda</taxon>
        <taxon>Heterobranchia</taxon>
        <taxon>Euthyneura</taxon>
        <taxon>Panpulmonata</taxon>
        <taxon>Sacoglossa</taxon>
        <taxon>Placobranchoidea</taxon>
        <taxon>Plakobranchidae</taxon>
        <taxon>Elysia</taxon>
    </lineage>
</organism>
<feature type="compositionally biased region" description="Acidic residues" evidence="2">
    <location>
        <begin position="400"/>
        <end position="412"/>
    </location>
</feature>
<evidence type="ECO:0000313" key="5">
    <source>
        <dbReference type="Proteomes" id="UP000762676"/>
    </source>
</evidence>
<feature type="compositionally biased region" description="Polar residues" evidence="2">
    <location>
        <begin position="46"/>
        <end position="64"/>
    </location>
</feature>
<dbReference type="PANTHER" id="PTHR22529:SF1">
    <property type="entry name" value="EPITHELIAL-STROMAL INTERACTION PROTEIN 1"/>
    <property type="match status" value="1"/>
</dbReference>
<feature type="compositionally biased region" description="Polar residues" evidence="2">
    <location>
        <begin position="71"/>
        <end position="81"/>
    </location>
</feature>
<gene>
    <name evidence="4" type="ORF">ElyMa_003975400</name>
</gene>
<evidence type="ECO:0000256" key="2">
    <source>
        <dbReference type="SAM" id="MobiDB-lite"/>
    </source>
</evidence>
<protein>
    <submittedName>
        <fullName evidence="4">Epithelial-stromal interaction protein 1-like</fullName>
    </submittedName>
</protein>
<feature type="region of interest" description="Disordered" evidence="2">
    <location>
        <begin position="397"/>
        <end position="419"/>
    </location>
</feature>
<comment type="caution">
    <text evidence="4">The sequence shown here is derived from an EMBL/GenBank/DDBJ whole genome shotgun (WGS) entry which is preliminary data.</text>
</comment>
<feature type="domain" description="CUE" evidence="3">
    <location>
        <begin position="419"/>
        <end position="460"/>
    </location>
</feature>
<dbReference type="AlphaFoldDB" id="A0AAV4FWC8"/>
<feature type="compositionally biased region" description="Low complexity" evidence="2">
    <location>
        <begin position="10"/>
        <end position="19"/>
    </location>
</feature>
<evidence type="ECO:0000256" key="1">
    <source>
        <dbReference type="SAM" id="Coils"/>
    </source>
</evidence>
<feature type="compositionally biased region" description="Polar residues" evidence="2">
    <location>
        <begin position="298"/>
        <end position="322"/>
    </location>
</feature>
<dbReference type="Proteomes" id="UP000762676">
    <property type="component" value="Unassembled WGS sequence"/>
</dbReference>
<dbReference type="InterPro" id="IPR003892">
    <property type="entry name" value="CUE"/>
</dbReference>
<dbReference type="CDD" id="cd14279">
    <property type="entry name" value="CUE"/>
    <property type="match status" value="1"/>
</dbReference>
<feature type="compositionally biased region" description="Polar residues" evidence="2">
    <location>
        <begin position="335"/>
        <end position="349"/>
    </location>
</feature>
<keyword evidence="5" id="KW-1185">Reference proteome</keyword>